<gene>
    <name evidence="25" type="ORF">COV84_03475</name>
</gene>
<evidence type="ECO:0000256" key="13">
    <source>
        <dbReference type="ARBA" id="ARBA00022932"/>
    </source>
</evidence>
<dbReference type="FunFam" id="3.20.20.140:FF:000047">
    <property type="entry name" value="PHP domain-containing protein"/>
    <property type="match status" value="1"/>
</dbReference>
<dbReference type="GO" id="GO:0005829">
    <property type="term" value="C:cytosol"/>
    <property type="evidence" value="ECO:0007669"/>
    <property type="project" value="TreeGrafter"/>
</dbReference>
<dbReference type="Pfam" id="PF02811">
    <property type="entry name" value="PHP"/>
    <property type="match status" value="1"/>
</dbReference>
<protein>
    <recommendedName>
        <fullName evidence="5">DNA polymerase beta</fullName>
        <ecNumber evidence="3">2.7.7.7</ecNumber>
        <ecNumber evidence="4">4.2.99.18</ecNumber>
    </recommendedName>
    <alternativeName>
        <fullName evidence="16">5'-deoxyribose-phosphate lyase</fullName>
    </alternativeName>
    <alternativeName>
        <fullName evidence="17">AP lyase</fullName>
    </alternativeName>
</protein>
<feature type="domain" description="DNA-directed DNA polymerase X" evidence="24">
    <location>
        <begin position="1"/>
        <end position="343"/>
    </location>
</feature>
<evidence type="ECO:0000256" key="1">
    <source>
        <dbReference type="ARBA" id="ARBA00001946"/>
    </source>
</evidence>
<dbReference type="PRINTS" id="PR00870">
    <property type="entry name" value="DNAPOLXBETA"/>
</dbReference>
<feature type="domain" description="Helix-hairpin-helix DNA-binding motif class 1" evidence="22">
    <location>
        <begin position="93"/>
        <end position="112"/>
    </location>
</feature>
<dbReference type="InterPro" id="IPR027421">
    <property type="entry name" value="DNA_pol_lamdba_lyase_dom_sf"/>
</dbReference>
<dbReference type="SUPFAM" id="SSF47802">
    <property type="entry name" value="DNA polymerase beta, N-terminal domain-like"/>
    <property type="match status" value="1"/>
</dbReference>
<reference evidence="25 26" key="1">
    <citation type="submission" date="2017-09" db="EMBL/GenBank/DDBJ databases">
        <title>Depth-based differentiation of microbial function through sediment-hosted aquifers and enrichment of novel symbionts in the deep terrestrial subsurface.</title>
        <authorList>
            <person name="Probst A.J."/>
            <person name="Ladd B."/>
            <person name="Jarett J.K."/>
            <person name="Geller-Mcgrath D.E."/>
            <person name="Sieber C.M."/>
            <person name="Emerson J.B."/>
            <person name="Anantharaman K."/>
            <person name="Thomas B.C."/>
            <person name="Malmstrom R."/>
            <person name="Stieglmeier M."/>
            <person name="Klingl A."/>
            <person name="Woyke T."/>
            <person name="Ryan C.M."/>
            <person name="Banfield J.F."/>
        </authorList>
    </citation>
    <scope>NUCLEOTIDE SEQUENCE [LARGE SCALE GENOMIC DNA]</scope>
    <source>
        <strain evidence="25">CG11_big_fil_rev_8_21_14_0_20_40_15</strain>
    </source>
</reference>
<keyword evidence="12" id="KW-0832">Ubl conjugation</keyword>
<dbReference type="GO" id="GO:0042578">
    <property type="term" value="F:phosphoric ester hydrolase activity"/>
    <property type="evidence" value="ECO:0007669"/>
    <property type="project" value="TreeGrafter"/>
</dbReference>
<dbReference type="Proteomes" id="UP000229317">
    <property type="component" value="Unassembled WGS sequence"/>
</dbReference>
<evidence type="ECO:0000256" key="6">
    <source>
        <dbReference type="ARBA" id="ARBA00022481"/>
    </source>
</evidence>
<keyword evidence="11" id="KW-0227">DNA damage</keyword>
<evidence type="ECO:0000259" key="24">
    <source>
        <dbReference type="SMART" id="SM00483"/>
    </source>
</evidence>
<keyword evidence="15" id="KW-0234">DNA repair</keyword>
<dbReference type="Pfam" id="PF14716">
    <property type="entry name" value="HHH_8"/>
    <property type="match status" value="1"/>
</dbReference>
<evidence type="ECO:0000256" key="20">
    <source>
        <dbReference type="ARBA" id="ARBA00045548"/>
    </source>
</evidence>
<dbReference type="PANTHER" id="PTHR36928">
    <property type="entry name" value="PHOSPHATASE YCDX-RELATED"/>
    <property type="match status" value="1"/>
</dbReference>
<evidence type="ECO:0000259" key="22">
    <source>
        <dbReference type="SMART" id="SM00278"/>
    </source>
</evidence>
<keyword evidence="6" id="KW-0488">Methylation</keyword>
<dbReference type="CDD" id="cd07436">
    <property type="entry name" value="PHP_PolX"/>
    <property type="match status" value="1"/>
</dbReference>
<feature type="domain" description="Helix-hairpin-helix DNA-binding motif class 1" evidence="22">
    <location>
        <begin position="128"/>
        <end position="147"/>
    </location>
</feature>
<dbReference type="InterPro" id="IPR043519">
    <property type="entry name" value="NT_sf"/>
</dbReference>
<dbReference type="SUPFAM" id="SSF81301">
    <property type="entry name" value="Nucleotidyltransferase"/>
    <property type="match status" value="1"/>
</dbReference>
<comment type="subcellular location">
    <subcellularLocation>
        <location evidence="2">Cytoplasm</location>
    </subcellularLocation>
</comment>
<feature type="domain" description="Polymerase/histidinol phosphatase N-terminal" evidence="23">
    <location>
        <begin position="367"/>
        <end position="446"/>
    </location>
</feature>
<dbReference type="GO" id="GO:0008270">
    <property type="term" value="F:zinc ion binding"/>
    <property type="evidence" value="ECO:0007669"/>
    <property type="project" value="TreeGrafter"/>
</dbReference>
<evidence type="ECO:0000256" key="4">
    <source>
        <dbReference type="ARBA" id="ARBA00012720"/>
    </source>
</evidence>
<dbReference type="InterPro" id="IPR037160">
    <property type="entry name" value="DNA_Pol_thumb_sf"/>
</dbReference>
<feature type="domain" description="Helix-hairpin-helix DNA-binding motif class 1" evidence="22">
    <location>
        <begin position="53"/>
        <end position="72"/>
    </location>
</feature>
<organism evidence="25 26">
    <name type="scientific">Candidatus Portnoybacteria bacterium CG11_big_fil_rev_8_21_14_0_20_40_15</name>
    <dbReference type="NCBI Taxonomy" id="1974817"/>
    <lineage>
        <taxon>Bacteria</taxon>
        <taxon>Candidatus Portnoyibacteriota</taxon>
    </lineage>
</organism>
<dbReference type="Gene3D" id="3.30.460.10">
    <property type="entry name" value="Beta Polymerase, domain 2"/>
    <property type="match status" value="1"/>
</dbReference>
<evidence type="ECO:0000256" key="7">
    <source>
        <dbReference type="ARBA" id="ARBA00022634"/>
    </source>
</evidence>
<dbReference type="Gene3D" id="3.30.210.10">
    <property type="entry name" value="DNA polymerase, thumb domain"/>
    <property type="match status" value="1"/>
</dbReference>
<dbReference type="PANTHER" id="PTHR36928:SF1">
    <property type="entry name" value="PHOSPHATASE YCDX-RELATED"/>
    <property type="match status" value="1"/>
</dbReference>
<dbReference type="Gene3D" id="3.20.20.140">
    <property type="entry name" value="Metal-dependent hydrolases"/>
    <property type="match status" value="1"/>
</dbReference>
<dbReference type="PIRSF" id="PIRSF005047">
    <property type="entry name" value="UCP005047_YshC"/>
    <property type="match status" value="1"/>
</dbReference>
<dbReference type="InterPro" id="IPR002008">
    <property type="entry name" value="DNA_pol_X_beta-like"/>
</dbReference>
<dbReference type="InterPro" id="IPR010996">
    <property type="entry name" value="HHH_MUS81"/>
</dbReference>
<evidence type="ECO:0000313" key="26">
    <source>
        <dbReference type="Proteomes" id="UP000229317"/>
    </source>
</evidence>
<dbReference type="InterPro" id="IPR003141">
    <property type="entry name" value="Pol/His_phosphatase_N"/>
</dbReference>
<keyword evidence="9" id="KW-0548">Nucleotidyltransferase</keyword>
<evidence type="ECO:0000256" key="2">
    <source>
        <dbReference type="ARBA" id="ARBA00004496"/>
    </source>
</evidence>
<keyword evidence="7" id="KW-0237">DNA synthesis</keyword>
<dbReference type="InterPro" id="IPR016195">
    <property type="entry name" value="Pol/histidinol_Pase-like"/>
</dbReference>
<sequence>MINSKIARIFYQISEYLLMKDVAFKPQAYERAARLVESMEEDLEEIYKKGGVKALMEIEGIGQSMAEKIEEFIKTGRIKEYEKLKKECPVDLEALTAIEGIGPKMIKVLYEKLRVKTLKDMEKAAKAHKVQKLPRFGPKVEENILTGIEFAKGAHGRFLLGFILPLVRKIEKRLKDLDFVSEAIAAGSVRRMKETVGDIDILVVSNKPPKVMDFFCAMPEVEKIYAKGVTKSSVRLDLGLDADVRVVPCESFGAALQYFTGNKDHNIVLRKIAQDKKLKLNEYGVFRGKKRMRKAGIHVHPVRPRMSNGAGSAHANEKKIAGKTEEEVYKILGLEWMEPELRENTGEIEVAQKGKLPNLVKYGDIKGDLQMHSEWSDGVHSIKEMAETAKELGHKYIAITDHTGELRIAGGMDERTILKYFAEIDKVDKALKGIRILKGLETNIRKDGTIDISDKVLAKADIVLASVHSNFKMGREEMTKRICKAMENPHVDIISHPTARVIQGRPGYEVDFDELFECVKKTGTVLEINSYPDRLDLSDVNIKRAIEAGIKLSIGTDSHSKNQLHNIELGIAQARRGWATRKDIINSMSYNELIDFLDKHKKQ</sequence>
<dbReference type="InterPro" id="IPR050243">
    <property type="entry name" value="PHP_phosphatase"/>
</dbReference>
<dbReference type="InterPro" id="IPR029398">
    <property type="entry name" value="PolB_thumb"/>
</dbReference>
<dbReference type="InterPro" id="IPR003583">
    <property type="entry name" value="Hlx-hairpin-Hlx_DNA-bd_motif"/>
</dbReference>
<proteinExistence type="predicted"/>
<comment type="catalytic activity">
    <reaction evidence="18">
        <text>2'-deoxyribonucleotide-(2'-deoxyribose 5'-phosphate)-2'-deoxyribonucleotide-DNA = a 3'-end 2'-deoxyribonucleotide-(2,3-dehydro-2,3-deoxyribose 5'-phosphate)-DNA + a 5'-end 5'-phospho-2'-deoxyribonucleoside-DNA + H(+)</text>
        <dbReference type="Rhea" id="RHEA:66592"/>
        <dbReference type="Rhea" id="RHEA-COMP:13180"/>
        <dbReference type="Rhea" id="RHEA-COMP:16897"/>
        <dbReference type="Rhea" id="RHEA-COMP:17067"/>
        <dbReference type="ChEBI" id="CHEBI:15378"/>
        <dbReference type="ChEBI" id="CHEBI:136412"/>
        <dbReference type="ChEBI" id="CHEBI:157695"/>
        <dbReference type="ChEBI" id="CHEBI:167181"/>
        <dbReference type="EC" id="4.2.99.18"/>
    </reaction>
</comment>
<dbReference type="GO" id="GO:0003887">
    <property type="term" value="F:DNA-directed DNA polymerase activity"/>
    <property type="evidence" value="ECO:0007669"/>
    <property type="project" value="UniProtKB-KW"/>
</dbReference>
<dbReference type="Gene3D" id="1.10.150.110">
    <property type="entry name" value="DNA polymerase beta, N-terminal domain-like"/>
    <property type="match status" value="1"/>
</dbReference>
<dbReference type="SUPFAM" id="SSF89550">
    <property type="entry name" value="PHP domain-like"/>
    <property type="match status" value="1"/>
</dbReference>
<keyword evidence="13" id="KW-0239">DNA-directed DNA polymerase</keyword>
<dbReference type="InterPro" id="IPR047967">
    <property type="entry name" value="PolX_PHP"/>
</dbReference>
<dbReference type="SMART" id="SM00278">
    <property type="entry name" value="HhH1"/>
    <property type="match status" value="3"/>
</dbReference>
<dbReference type="GO" id="GO:0006281">
    <property type="term" value="P:DNA repair"/>
    <property type="evidence" value="ECO:0007669"/>
    <property type="project" value="UniProtKB-KW"/>
</dbReference>
<evidence type="ECO:0000256" key="9">
    <source>
        <dbReference type="ARBA" id="ARBA00022695"/>
    </source>
</evidence>
<keyword evidence="14" id="KW-0915">Sodium</keyword>
<evidence type="ECO:0000256" key="5">
    <source>
        <dbReference type="ARBA" id="ARBA00020020"/>
    </source>
</evidence>
<keyword evidence="10" id="KW-0235">DNA replication</keyword>
<dbReference type="GO" id="GO:0003677">
    <property type="term" value="F:DNA binding"/>
    <property type="evidence" value="ECO:0007669"/>
    <property type="project" value="InterPro"/>
</dbReference>
<evidence type="ECO:0000256" key="18">
    <source>
        <dbReference type="ARBA" id="ARBA00044632"/>
    </source>
</evidence>
<evidence type="ECO:0000256" key="19">
    <source>
        <dbReference type="ARBA" id="ARBA00044678"/>
    </source>
</evidence>
<dbReference type="EC" id="4.2.99.18" evidence="4"/>
<evidence type="ECO:0000256" key="21">
    <source>
        <dbReference type="ARBA" id="ARBA00049244"/>
    </source>
</evidence>
<comment type="caution">
    <text evidence="25">The sequence shown here is derived from an EMBL/GenBank/DDBJ whole genome shotgun (WGS) entry which is preliminary data.</text>
</comment>
<evidence type="ECO:0000256" key="16">
    <source>
        <dbReference type="ARBA" id="ARBA00035717"/>
    </source>
</evidence>
<evidence type="ECO:0000256" key="10">
    <source>
        <dbReference type="ARBA" id="ARBA00022705"/>
    </source>
</evidence>
<dbReference type="SMART" id="SM00481">
    <property type="entry name" value="POLIIIAc"/>
    <property type="match status" value="1"/>
</dbReference>
<evidence type="ECO:0000259" key="23">
    <source>
        <dbReference type="SMART" id="SM00481"/>
    </source>
</evidence>
<dbReference type="Pfam" id="PF14520">
    <property type="entry name" value="HHH_5"/>
    <property type="match status" value="1"/>
</dbReference>
<dbReference type="Pfam" id="PF14791">
    <property type="entry name" value="DNA_pol_B_thumb"/>
    <property type="match status" value="1"/>
</dbReference>
<dbReference type="GO" id="GO:0140078">
    <property type="term" value="F:class I DNA-(apurinic or apyrimidinic site) endonuclease activity"/>
    <property type="evidence" value="ECO:0007669"/>
    <property type="project" value="UniProtKB-EC"/>
</dbReference>
<dbReference type="InterPro" id="IPR004013">
    <property type="entry name" value="PHP_dom"/>
</dbReference>
<dbReference type="AlphaFoldDB" id="A0A2H0KS85"/>
<dbReference type="Gene3D" id="1.10.150.20">
    <property type="entry name" value="5' to 3' exonuclease, C-terminal subdomain"/>
    <property type="match status" value="1"/>
</dbReference>
<comment type="catalytic activity">
    <reaction evidence="19">
        <text>a 5'-end 2'-deoxyribose-2'-deoxyribonucleotide-DNA = (2E,4S)-4-hydroxypenten-2-al-5-phosphate + a 5'-end 5'-phospho-2'-deoxyribonucleoside-DNA + H(+)</text>
        <dbReference type="Rhea" id="RHEA:76255"/>
        <dbReference type="Rhea" id="RHEA-COMP:13180"/>
        <dbReference type="Rhea" id="RHEA-COMP:18657"/>
        <dbReference type="ChEBI" id="CHEBI:15378"/>
        <dbReference type="ChEBI" id="CHEBI:136412"/>
        <dbReference type="ChEBI" id="CHEBI:195194"/>
        <dbReference type="ChEBI" id="CHEBI:195195"/>
    </reaction>
</comment>
<evidence type="ECO:0000256" key="17">
    <source>
        <dbReference type="ARBA" id="ARBA00035726"/>
    </source>
</evidence>
<accession>A0A2H0KS85</accession>
<comment type="catalytic activity">
    <reaction evidence="21">
        <text>DNA(n) + a 2'-deoxyribonucleoside 5'-triphosphate = DNA(n+1) + diphosphate</text>
        <dbReference type="Rhea" id="RHEA:22508"/>
        <dbReference type="Rhea" id="RHEA-COMP:17339"/>
        <dbReference type="Rhea" id="RHEA-COMP:17340"/>
        <dbReference type="ChEBI" id="CHEBI:33019"/>
        <dbReference type="ChEBI" id="CHEBI:61560"/>
        <dbReference type="ChEBI" id="CHEBI:173112"/>
        <dbReference type="EC" id="2.7.7.7"/>
    </reaction>
</comment>
<comment type="function">
    <text evidence="20">Repair polymerase that plays a key role in base-excision repair. During this process, the damaged base is excised by specific DNA glycosylases, the DNA backbone is nicked at the abasic site by an apurinic/apyrimidic (AP) endonuclease, and POLB removes 5'-deoxyribose-phosphate from the preincised AP site acting as a 5'-deoxyribose-phosphate lyase (5'-dRP lyase); through its DNA polymerase activity, it adds one nucleotide to the 3' end of the arising single-nucleotide gap. Conducts 'gap-filling' DNA synthesis in a stepwise distributive fashion rather than in a processive fashion as for other DNA polymerases. It is also able to cleave sugar-phosphate bonds 3' to an intact AP site, acting as an AP lyase.</text>
</comment>
<dbReference type="SMART" id="SM00483">
    <property type="entry name" value="POLXc"/>
    <property type="match status" value="1"/>
</dbReference>
<name>A0A2H0KS85_9BACT</name>
<dbReference type="EC" id="2.7.7.7" evidence="3"/>
<evidence type="ECO:0000256" key="11">
    <source>
        <dbReference type="ARBA" id="ARBA00022763"/>
    </source>
</evidence>
<evidence type="ECO:0000256" key="3">
    <source>
        <dbReference type="ARBA" id="ARBA00012417"/>
    </source>
</evidence>
<evidence type="ECO:0000256" key="14">
    <source>
        <dbReference type="ARBA" id="ARBA00023053"/>
    </source>
</evidence>
<dbReference type="EMBL" id="PCVO01000052">
    <property type="protein sequence ID" value="PIQ75009.1"/>
    <property type="molecule type" value="Genomic_DNA"/>
</dbReference>
<evidence type="ECO:0000256" key="8">
    <source>
        <dbReference type="ARBA" id="ARBA00022679"/>
    </source>
</evidence>
<dbReference type="SUPFAM" id="SSF158702">
    <property type="entry name" value="Sec63 N-terminal domain-like"/>
    <property type="match status" value="1"/>
</dbReference>
<evidence type="ECO:0000313" key="25">
    <source>
        <dbReference type="EMBL" id="PIQ75009.1"/>
    </source>
</evidence>
<evidence type="ECO:0000256" key="12">
    <source>
        <dbReference type="ARBA" id="ARBA00022843"/>
    </source>
</evidence>
<keyword evidence="8" id="KW-0808">Transferase</keyword>
<evidence type="ECO:0000256" key="15">
    <source>
        <dbReference type="ARBA" id="ARBA00023204"/>
    </source>
</evidence>
<dbReference type="InterPro" id="IPR022311">
    <property type="entry name" value="PolX-like"/>
</dbReference>
<dbReference type="CDD" id="cd00141">
    <property type="entry name" value="NT_POLXc"/>
    <property type="match status" value="1"/>
</dbReference>
<dbReference type="InterPro" id="IPR002054">
    <property type="entry name" value="DNA-dir_DNA_pol_X"/>
</dbReference>
<comment type="cofactor">
    <cofactor evidence="1">
        <name>Mg(2+)</name>
        <dbReference type="ChEBI" id="CHEBI:18420"/>
    </cofactor>
</comment>